<organism evidence="1 2">
    <name type="scientific">Streptococcus parauberis NCFD 2020</name>
    <dbReference type="NCBI Taxonomy" id="873447"/>
    <lineage>
        <taxon>Bacteria</taxon>
        <taxon>Bacillati</taxon>
        <taxon>Bacillota</taxon>
        <taxon>Bacilli</taxon>
        <taxon>Lactobacillales</taxon>
        <taxon>Streptococcaceae</taxon>
        <taxon>Streptococcus</taxon>
    </lineage>
</organism>
<dbReference type="AlphaFoldDB" id="F1Z2L5"/>
<dbReference type="Gene3D" id="3.40.1350.140">
    <property type="entry name" value="MepB-like"/>
    <property type="match status" value="1"/>
</dbReference>
<protein>
    <submittedName>
        <fullName evidence="1">MepB protein</fullName>
    </submittedName>
</protein>
<dbReference type="GeneID" id="61420736"/>
<gene>
    <name evidence="1" type="ORF">SPB_1083</name>
</gene>
<proteinExistence type="predicted"/>
<accession>F1Z2L5</accession>
<dbReference type="PIRSF" id="PIRSF032285">
    <property type="entry name" value="UCP032285"/>
    <property type="match status" value="1"/>
</dbReference>
<dbReference type="eggNOG" id="COG4815">
    <property type="taxonomic scope" value="Bacteria"/>
</dbReference>
<dbReference type="InterPro" id="IPR038231">
    <property type="entry name" value="MepB-like_sf"/>
</dbReference>
<dbReference type="HOGENOM" id="CLU_111604_0_1_9"/>
<dbReference type="Pfam" id="PF08877">
    <property type="entry name" value="MepB-like"/>
    <property type="match status" value="1"/>
</dbReference>
<sequence>MKSIKQLKDIYIDFDIVKDKWNTDYEGFVLLSKDKQAYKRCRLAKKTPKKDGYFTAFWQKNNKGKNIPFSEDDLGEELIIIVEDKHNQGMFVIPKLDAIKRNIISTDDSKGKMAMRFYPPWCTNLNKTAQSTQKWQLNYFKYF</sequence>
<dbReference type="EMBL" id="AEUT02000001">
    <property type="protein sequence ID" value="EGE54615.1"/>
    <property type="molecule type" value="Genomic_DNA"/>
</dbReference>
<evidence type="ECO:0000313" key="1">
    <source>
        <dbReference type="EMBL" id="EGE54615.1"/>
    </source>
</evidence>
<dbReference type="Proteomes" id="UP000003732">
    <property type="component" value="Unassembled WGS sequence"/>
</dbReference>
<comment type="caution">
    <text evidence="1">The sequence shown here is derived from an EMBL/GenBank/DDBJ whole genome shotgun (WGS) entry which is preliminary data.</text>
</comment>
<reference evidence="1 2" key="1">
    <citation type="submission" date="2011-02" db="EMBL/GenBank/DDBJ databases">
        <authorList>
            <person name="Stanhope M.J."/>
            <person name="Durkin A.S."/>
            <person name="Hostetler J."/>
            <person name="Kim M."/>
            <person name="Radune D."/>
            <person name="Singh I."/>
            <person name="Town C.D."/>
        </authorList>
    </citation>
    <scope>NUCLEOTIDE SEQUENCE [LARGE SCALE GENOMIC DNA]</scope>
    <source>
        <strain evidence="1 2">NCFD 2020</strain>
    </source>
</reference>
<evidence type="ECO:0000313" key="2">
    <source>
        <dbReference type="Proteomes" id="UP000003732"/>
    </source>
</evidence>
<name>F1Z2L5_9STRE</name>
<dbReference type="RefSeq" id="WP_003105263.1">
    <property type="nucleotide sequence ID" value="NZ_AEUT02000001.1"/>
</dbReference>
<dbReference type="InterPro" id="IPR011235">
    <property type="entry name" value="MepB-like"/>
</dbReference>